<keyword evidence="1" id="KW-0812">Transmembrane</keyword>
<sequence length="368" mass="42717">MDMLNRLLIIIQEQSLSTYIVGGATIIVSYLILVHMLRFRYIHALRRKYPDPTLPLRDARVAEEVFDTTFRYDFPSLGRLSLELALFKTYSVPTISKLLVATGEFSKNAAKRAEDTGLILSEMVDPYAHIEIEKRKQSNVDIDKIEAEQRGRAKTAIERLNEIHGKYDILNGDYLYTLSLFIRQPIQWINRYGWRKLDPLEENAIFRIWYDIGTQMKIKDIPESLDAMNAFHLQYMHENVRYSPSNWKVAQPTVEHLLSIYPRFLHGLVYKVLPALLDPLDVQGFGLTPASKSITRMVDNGLLLQAWIVRHLKLPRFKPTLRTPTKPDKNTNRYKVLFDIYKPVYPDGYCIHELGPDKFKPAKCPIAH</sequence>
<evidence type="ECO:0000313" key="2">
    <source>
        <dbReference type="EMBL" id="CDS03019.1"/>
    </source>
</evidence>
<proteinExistence type="predicted"/>
<accession>A0A077W8Y3</accession>
<keyword evidence="1" id="KW-0472">Membrane</keyword>
<organism evidence="2">
    <name type="scientific">Lichtheimia ramosa</name>
    <dbReference type="NCBI Taxonomy" id="688394"/>
    <lineage>
        <taxon>Eukaryota</taxon>
        <taxon>Fungi</taxon>
        <taxon>Fungi incertae sedis</taxon>
        <taxon>Mucoromycota</taxon>
        <taxon>Mucoromycotina</taxon>
        <taxon>Mucoromycetes</taxon>
        <taxon>Mucorales</taxon>
        <taxon>Lichtheimiaceae</taxon>
        <taxon>Lichtheimia</taxon>
    </lineage>
</organism>
<dbReference type="EMBL" id="LK023313">
    <property type="protein sequence ID" value="CDS03019.1"/>
    <property type="molecule type" value="Genomic_DNA"/>
</dbReference>
<dbReference type="GO" id="GO:0016491">
    <property type="term" value="F:oxidoreductase activity"/>
    <property type="evidence" value="ECO:0007669"/>
    <property type="project" value="InterPro"/>
</dbReference>
<evidence type="ECO:0008006" key="3">
    <source>
        <dbReference type="Google" id="ProtNLM"/>
    </source>
</evidence>
<gene>
    <name evidence="2" type="ORF">LRAMOSA00421</name>
</gene>
<dbReference type="InterPro" id="IPR046366">
    <property type="entry name" value="MPAB"/>
</dbReference>
<dbReference type="OrthoDB" id="545169at2759"/>
<keyword evidence="1" id="KW-1133">Transmembrane helix</keyword>
<dbReference type="AlphaFoldDB" id="A0A077W8Y3"/>
<evidence type="ECO:0000256" key="1">
    <source>
        <dbReference type="SAM" id="Phobius"/>
    </source>
</evidence>
<reference evidence="2" key="1">
    <citation type="journal article" date="2014" name="Genome Announc.">
        <title>De novo whole-genome sequence and genome annotation of Lichtheimia ramosa.</title>
        <authorList>
            <person name="Linde J."/>
            <person name="Schwartze V."/>
            <person name="Binder U."/>
            <person name="Lass-Florl C."/>
            <person name="Voigt K."/>
            <person name="Horn F."/>
        </authorList>
    </citation>
    <scope>NUCLEOTIDE SEQUENCE</scope>
    <source>
        <strain evidence="2">JMRC FSU:6197</strain>
    </source>
</reference>
<name>A0A077W8Y3_9FUNG</name>
<dbReference type="PANTHER" id="PTHR36124">
    <property type="match status" value="1"/>
</dbReference>
<protein>
    <recommendedName>
        <fullName evidence="3">ER-bound oxygenase mpaB/mpaB'/Rubber oxygenase catalytic domain-containing protein</fullName>
    </recommendedName>
</protein>
<dbReference type="PANTHER" id="PTHR36124:SF1">
    <property type="entry name" value="ER-BOUND OXYGENASE MPAB_MPAB'_RUBBER OXYGENASE CATALYTIC DOMAIN-CONTAINING PROTEIN"/>
    <property type="match status" value="1"/>
</dbReference>
<feature type="transmembrane region" description="Helical" evidence="1">
    <location>
        <begin position="20"/>
        <end position="39"/>
    </location>
</feature>